<evidence type="ECO:0000256" key="3">
    <source>
        <dbReference type="ARBA" id="ARBA00022679"/>
    </source>
</evidence>
<dbReference type="GO" id="GO:0003723">
    <property type="term" value="F:RNA binding"/>
    <property type="evidence" value="ECO:0007669"/>
    <property type="project" value="InterPro"/>
</dbReference>
<dbReference type="InterPro" id="IPR051259">
    <property type="entry name" value="rRNA_Methyltransferase"/>
</dbReference>
<dbReference type="InterPro" id="IPR053888">
    <property type="entry name" value="MRM3-like_sub_bind"/>
</dbReference>
<keyword evidence="3 5" id="KW-0808">Transferase</keyword>
<comment type="similarity">
    <text evidence="1">Belongs to the class IV-like SAM-binding methyltransferase superfamily. RNA methyltransferase TrmH family.</text>
</comment>
<dbReference type="AlphaFoldDB" id="A0A512RKT1"/>
<name>A0A512RKT1_9BACT</name>
<keyword evidence="2 5" id="KW-0489">Methyltransferase</keyword>
<keyword evidence="6" id="KW-1185">Reference proteome</keyword>
<dbReference type="PANTHER" id="PTHR43191">
    <property type="entry name" value="RRNA METHYLTRANSFERASE 3"/>
    <property type="match status" value="1"/>
</dbReference>
<dbReference type="SUPFAM" id="SSF75217">
    <property type="entry name" value="alpha/beta knot"/>
    <property type="match status" value="1"/>
</dbReference>
<dbReference type="GO" id="GO:0006396">
    <property type="term" value="P:RNA processing"/>
    <property type="evidence" value="ECO:0007669"/>
    <property type="project" value="InterPro"/>
</dbReference>
<dbReference type="GO" id="GO:0008173">
    <property type="term" value="F:RNA methyltransferase activity"/>
    <property type="evidence" value="ECO:0007669"/>
    <property type="project" value="InterPro"/>
</dbReference>
<reference evidence="5 6" key="1">
    <citation type="submission" date="2019-07" db="EMBL/GenBank/DDBJ databases">
        <title>Whole genome shotgun sequence of Chitinophaga cymbidii NBRC 109752.</title>
        <authorList>
            <person name="Hosoyama A."/>
            <person name="Uohara A."/>
            <person name="Ohji S."/>
            <person name="Ichikawa N."/>
        </authorList>
    </citation>
    <scope>NUCLEOTIDE SEQUENCE [LARGE SCALE GENOMIC DNA]</scope>
    <source>
        <strain evidence="5 6">NBRC 109752</strain>
    </source>
</reference>
<evidence type="ECO:0000313" key="6">
    <source>
        <dbReference type="Proteomes" id="UP000321436"/>
    </source>
</evidence>
<proteinExistence type="inferred from homology"/>
<dbReference type="Gene3D" id="3.30.1330.30">
    <property type="match status" value="1"/>
</dbReference>
<dbReference type="RefSeq" id="WP_186831034.1">
    <property type="nucleotide sequence ID" value="NZ_BKAU01000002.1"/>
</dbReference>
<evidence type="ECO:0000259" key="4">
    <source>
        <dbReference type="SMART" id="SM00967"/>
    </source>
</evidence>
<dbReference type="Pfam" id="PF00588">
    <property type="entry name" value="SpoU_methylase"/>
    <property type="match status" value="1"/>
</dbReference>
<feature type="domain" description="RNA 2-O ribose methyltransferase substrate binding" evidence="4">
    <location>
        <begin position="26"/>
        <end position="98"/>
    </location>
</feature>
<dbReference type="Proteomes" id="UP000321436">
    <property type="component" value="Unassembled WGS sequence"/>
</dbReference>
<dbReference type="PANTHER" id="PTHR43191:SF2">
    <property type="entry name" value="RRNA METHYLTRANSFERASE 3, MITOCHONDRIAL"/>
    <property type="match status" value="1"/>
</dbReference>
<dbReference type="GO" id="GO:0005737">
    <property type="term" value="C:cytoplasm"/>
    <property type="evidence" value="ECO:0007669"/>
    <property type="project" value="UniProtKB-ARBA"/>
</dbReference>
<sequence length="246" mass="26636">MLSKAQIKYIQSLQHKKYRQKFGQFIAEGDKIVQELLQSGKDVQAVYATRDWLLDHRELAESATGMDVQEVEPPALKQLSSLSTPNQALALVNIPPASEPVLSGQVTIVLETIQDPGNLGTIIRIADWFGIRQIICSPDCVDAYNAKTIQSTMGSIMRIPVIVKDILELLAANKHIPSYAATLHGDNIAGTPKITEGLILIGNESRGLGEKVLALCSHRITIPRIGQAESLNAAVAAGIICGRLLI</sequence>
<dbReference type="Pfam" id="PF22435">
    <property type="entry name" value="MRM3-like_sub_bind"/>
    <property type="match status" value="1"/>
</dbReference>
<gene>
    <name evidence="5" type="ORF">CCY01nite_25730</name>
</gene>
<comment type="caution">
    <text evidence="5">The sequence shown here is derived from an EMBL/GenBank/DDBJ whole genome shotgun (WGS) entry which is preliminary data.</text>
</comment>
<dbReference type="SMART" id="SM00967">
    <property type="entry name" value="SpoU_sub_bind"/>
    <property type="match status" value="1"/>
</dbReference>
<protein>
    <submittedName>
        <fullName evidence="5">RNA methyltransferase</fullName>
    </submittedName>
</protein>
<organism evidence="5 6">
    <name type="scientific">Chitinophaga cymbidii</name>
    <dbReference type="NCBI Taxonomy" id="1096750"/>
    <lineage>
        <taxon>Bacteria</taxon>
        <taxon>Pseudomonadati</taxon>
        <taxon>Bacteroidota</taxon>
        <taxon>Chitinophagia</taxon>
        <taxon>Chitinophagales</taxon>
        <taxon>Chitinophagaceae</taxon>
        <taxon>Chitinophaga</taxon>
    </lineage>
</organism>
<dbReference type="InterPro" id="IPR029028">
    <property type="entry name" value="Alpha/beta_knot_MTases"/>
</dbReference>
<accession>A0A512RKT1</accession>
<evidence type="ECO:0000313" key="5">
    <source>
        <dbReference type="EMBL" id="GEP96313.1"/>
    </source>
</evidence>
<dbReference type="EMBL" id="BKAU01000002">
    <property type="protein sequence ID" value="GEP96313.1"/>
    <property type="molecule type" value="Genomic_DNA"/>
</dbReference>
<dbReference type="GO" id="GO:0032259">
    <property type="term" value="P:methylation"/>
    <property type="evidence" value="ECO:0007669"/>
    <property type="project" value="UniProtKB-KW"/>
</dbReference>
<dbReference type="InterPro" id="IPR029026">
    <property type="entry name" value="tRNA_m1G_MTases_N"/>
</dbReference>
<dbReference type="InterPro" id="IPR001537">
    <property type="entry name" value="SpoU_MeTrfase"/>
</dbReference>
<dbReference type="CDD" id="cd18109">
    <property type="entry name" value="SpoU-like_RNA-MTase"/>
    <property type="match status" value="1"/>
</dbReference>
<evidence type="ECO:0000256" key="1">
    <source>
        <dbReference type="ARBA" id="ARBA00007228"/>
    </source>
</evidence>
<dbReference type="InterPro" id="IPR029064">
    <property type="entry name" value="Ribosomal_eL30-like_sf"/>
</dbReference>
<dbReference type="SUPFAM" id="SSF55315">
    <property type="entry name" value="L30e-like"/>
    <property type="match status" value="1"/>
</dbReference>
<dbReference type="InterPro" id="IPR013123">
    <property type="entry name" value="SpoU_subst-bd"/>
</dbReference>
<dbReference type="Gene3D" id="3.40.1280.10">
    <property type="match status" value="1"/>
</dbReference>
<evidence type="ECO:0000256" key="2">
    <source>
        <dbReference type="ARBA" id="ARBA00022603"/>
    </source>
</evidence>